<sequence>MLFTQPLVAWPHQRILELDLRWLLSFQRTASLRRATRGVEGLAIRVRRRRISCIPRWFLAFIGPRRRTLRSGTTDGLCFGIALFGRSGNFLNQKLGTRVFNKKN</sequence>
<accession>A0A2N0DEG5</accession>
<dbReference type="EMBL" id="PIQN01000004">
    <property type="protein sequence ID" value="PKA44489.1"/>
    <property type="molecule type" value="Genomic_DNA"/>
</dbReference>
<reference evidence="1 2" key="2">
    <citation type="submission" date="2017-12" db="EMBL/GenBank/DDBJ databases">
        <title>Genome sequence of Rhizobium sullae HCNT1 isolated from Sulla coronaria nodules and featuring peculiar denitrification phenotypes.</title>
        <authorList>
            <person name="De Diego-Diaz B."/>
            <person name="Treu L."/>
            <person name="Campanaro S."/>
            <person name="Da Silva Duarte V."/>
            <person name="Basaglia M."/>
            <person name="Favaro L."/>
            <person name="Casella S."/>
            <person name="Squartini A."/>
        </authorList>
    </citation>
    <scope>NUCLEOTIDE SEQUENCE [LARGE SCALE GENOMIC DNA]</scope>
    <source>
        <strain evidence="1 2">HCNT1</strain>
    </source>
</reference>
<comment type="caution">
    <text evidence="1">The sequence shown here is derived from an EMBL/GenBank/DDBJ whole genome shotgun (WGS) entry which is preliminary data.</text>
</comment>
<organism evidence="1 2">
    <name type="scientific">Rhizobium sullae</name>
    <name type="common">Rhizobium hedysari</name>
    <dbReference type="NCBI Taxonomy" id="50338"/>
    <lineage>
        <taxon>Bacteria</taxon>
        <taxon>Pseudomonadati</taxon>
        <taxon>Pseudomonadota</taxon>
        <taxon>Alphaproteobacteria</taxon>
        <taxon>Hyphomicrobiales</taxon>
        <taxon>Rhizobiaceae</taxon>
        <taxon>Rhizobium/Agrobacterium group</taxon>
        <taxon>Rhizobium</taxon>
    </lineage>
</organism>
<proteinExistence type="predicted"/>
<name>A0A2N0DEG5_RHISU</name>
<dbReference type="Proteomes" id="UP000232164">
    <property type="component" value="Unassembled WGS sequence"/>
</dbReference>
<reference evidence="1 2" key="1">
    <citation type="submission" date="2017-11" db="EMBL/GenBank/DDBJ databases">
        <authorList>
            <person name="Han C.G."/>
        </authorList>
    </citation>
    <scope>NUCLEOTIDE SEQUENCE [LARGE SCALE GENOMIC DNA]</scope>
    <source>
        <strain evidence="1 2">HCNT1</strain>
    </source>
</reference>
<gene>
    <name evidence="1" type="ORF">CWR43_06090</name>
</gene>
<evidence type="ECO:0000313" key="1">
    <source>
        <dbReference type="EMBL" id="PKA44489.1"/>
    </source>
</evidence>
<evidence type="ECO:0000313" key="2">
    <source>
        <dbReference type="Proteomes" id="UP000232164"/>
    </source>
</evidence>
<dbReference type="AlphaFoldDB" id="A0A2N0DEG5"/>
<protein>
    <submittedName>
        <fullName evidence="1">Uncharacterized protein</fullName>
    </submittedName>
</protein>